<dbReference type="InterPro" id="IPR019554">
    <property type="entry name" value="Soluble_ligand-bd"/>
</dbReference>
<keyword evidence="5" id="KW-1185">Reference proteome</keyword>
<feature type="domain" description="Helix-hairpin-helix DNA-binding motif class 1" evidence="3">
    <location>
        <begin position="165"/>
        <end position="184"/>
    </location>
</feature>
<reference evidence="5" key="1">
    <citation type="journal article" date="2019" name="Int. J. Syst. Evol. Microbiol.">
        <title>The Global Catalogue of Microorganisms (GCM) 10K type strain sequencing project: providing services to taxonomists for standard genome sequencing and annotation.</title>
        <authorList>
            <consortium name="The Broad Institute Genomics Platform"/>
            <consortium name="The Broad Institute Genome Sequencing Center for Infectious Disease"/>
            <person name="Wu L."/>
            <person name="Ma J."/>
        </authorList>
    </citation>
    <scope>NUCLEOTIDE SEQUENCE [LARGE SCALE GENOMIC DNA]</scope>
    <source>
        <strain evidence="5">CCM 8947</strain>
    </source>
</reference>
<evidence type="ECO:0000313" key="5">
    <source>
        <dbReference type="Proteomes" id="UP001597192"/>
    </source>
</evidence>
<dbReference type="InterPro" id="IPR004509">
    <property type="entry name" value="Competence_ComEA_HhH"/>
</dbReference>
<evidence type="ECO:0000256" key="1">
    <source>
        <dbReference type="SAM" id="MobiDB-lite"/>
    </source>
</evidence>
<dbReference type="SMART" id="SM00278">
    <property type="entry name" value="HhH1"/>
    <property type="match status" value="2"/>
</dbReference>
<dbReference type="InterPro" id="IPR003583">
    <property type="entry name" value="Hlx-hairpin-Hlx_DNA-bd_motif"/>
</dbReference>
<organism evidence="4 5">
    <name type="scientific">Lacticaseibacillus yichunensis</name>
    <dbReference type="NCBI Taxonomy" id="2486015"/>
    <lineage>
        <taxon>Bacteria</taxon>
        <taxon>Bacillati</taxon>
        <taxon>Bacillota</taxon>
        <taxon>Bacilli</taxon>
        <taxon>Lactobacillales</taxon>
        <taxon>Lactobacillaceae</taxon>
        <taxon>Lacticaseibacillus</taxon>
    </lineage>
</organism>
<sequence length="219" mass="22232">METVKEWIRQFWFVPLAVVVLVGYFWWQQQNSGPPPVPIAEFSSSAESGSSSTSASAAASSSAATAPGFVELKGAVAHPGLYPIDGTTRWAAVVKAAGGLLKNADASAVNLAKVAVDQESLYIPKAGETPPPGSTAGTGSAIGNSASGAGPATGAVVDLNHATAEELQTLSGIGAKKAADIIAYREQNGGFQTTEDLKKVSGIGDKTFEKLAGSITVSP</sequence>
<dbReference type="InterPro" id="IPR051675">
    <property type="entry name" value="Endo/Exo/Phosphatase_dom_1"/>
</dbReference>
<dbReference type="PANTHER" id="PTHR21180">
    <property type="entry name" value="ENDONUCLEASE/EXONUCLEASE/PHOSPHATASE FAMILY DOMAIN-CONTAINING PROTEIN 1"/>
    <property type="match status" value="1"/>
</dbReference>
<dbReference type="InterPro" id="IPR010994">
    <property type="entry name" value="RuvA_2-like"/>
</dbReference>
<evidence type="ECO:0000259" key="3">
    <source>
        <dbReference type="SMART" id="SM00278"/>
    </source>
</evidence>
<dbReference type="Gene3D" id="1.10.150.280">
    <property type="entry name" value="AF1531-like domain"/>
    <property type="match status" value="1"/>
</dbReference>
<proteinExistence type="predicted"/>
<dbReference type="RefSeq" id="WP_125696203.1">
    <property type="nucleotide sequence ID" value="NZ_JBHTOG010000039.1"/>
</dbReference>
<accession>A0ABW4CRM6</accession>
<dbReference type="SUPFAM" id="SSF47781">
    <property type="entry name" value="RuvA domain 2-like"/>
    <property type="match status" value="1"/>
</dbReference>
<evidence type="ECO:0000313" key="4">
    <source>
        <dbReference type="EMBL" id="MFD1432588.1"/>
    </source>
</evidence>
<feature type="region of interest" description="Disordered" evidence="1">
    <location>
        <begin position="125"/>
        <end position="147"/>
    </location>
</feature>
<dbReference type="Pfam" id="PF10531">
    <property type="entry name" value="SLBB"/>
    <property type="match status" value="1"/>
</dbReference>
<evidence type="ECO:0000256" key="2">
    <source>
        <dbReference type="SAM" id="Phobius"/>
    </source>
</evidence>
<keyword evidence="2" id="KW-1133">Transmembrane helix</keyword>
<comment type="caution">
    <text evidence="4">The sequence shown here is derived from an EMBL/GenBank/DDBJ whole genome shotgun (WGS) entry which is preliminary data.</text>
</comment>
<dbReference type="NCBIfam" id="TIGR00426">
    <property type="entry name" value="competence protein ComEA helix-hairpin-helix repeat region"/>
    <property type="match status" value="1"/>
</dbReference>
<dbReference type="PANTHER" id="PTHR21180:SF32">
    <property type="entry name" value="ENDONUCLEASE_EXONUCLEASE_PHOSPHATASE FAMILY DOMAIN-CONTAINING PROTEIN 1"/>
    <property type="match status" value="1"/>
</dbReference>
<keyword evidence="2" id="KW-0472">Membrane</keyword>
<name>A0ABW4CRM6_9LACO</name>
<gene>
    <name evidence="4" type="ORF">ACFQ47_07825</name>
</gene>
<keyword evidence="2" id="KW-0812">Transmembrane</keyword>
<dbReference type="Gene3D" id="3.10.560.10">
    <property type="entry name" value="Outer membrane lipoprotein wza domain like"/>
    <property type="match status" value="1"/>
</dbReference>
<feature type="transmembrane region" description="Helical" evidence="2">
    <location>
        <begin position="7"/>
        <end position="27"/>
    </location>
</feature>
<feature type="domain" description="Helix-hairpin-helix DNA-binding motif class 1" evidence="3">
    <location>
        <begin position="195"/>
        <end position="214"/>
    </location>
</feature>
<dbReference type="Proteomes" id="UP001597192">
    <property type="component" value="Unassembled WGS sequence"/>
</dbReference>
<protein>
    <submittedName>
        <fullName evidence="4">Helix-hairpin-helix domain-containing protein</fullName>
    </submittedName>
</protein>
<dbReference type="Pfam" id="PF12836">
    <property type="entry name" value="HHH_3"/>
    <property type="match status" value="1"/>
</dbReference>
<feature type="compositionally biased region" description="Low complexity" evidence="1">
    <location>
        <begin position="134"/>
        <end position="147"/>
    </location>
</feature>
<dbReference type="EMBL" id="JBHTOG010000039">
    <property type="protein sequence ID" value="MFD1432588.1"/>
    <property type="molecule type" value="Genomic_DNA"/>
</dbReference>